<organism evidence="2 3">
    <name type="scientific">Lactobacillus ultunensis DSM 16047</name>
    <dbReference type="NCBI Taxonomy" id="525365"/>
    <lineage>
        <taxon>Bacteria</taxon>
        <taxon>Bacillati</taxon>
        <taxon>Bacillota</taxon>
        <taxon>Bacilli</taxon>
        <taxon>Lactobacillales</taxon>
        <taxon>Lactobacillaceae</taxon>
        <taxon>Lactobacillus</taxon>
    </lineage>
</organism>
<evidence type="ECO:0000256" key="1">
    <source>
        <dbReference type="SAM" id="Phobius"/>
    </source>
</evidence>
<reference evidence="2 3" key="1">
    <citation type="submission" date="2009-01" db="EMBL/GenBank/DDBJ databases">
        <authorList>
            <person name="Qin X."/>
            <person name="Bachman B."/>
            <person name="Battles P."/>
            <person name="Bell A."/>
            <person name="Bess C."/>
            <person name="Bickham C."/>
            <person name="Chaboub L."/>
            <person name="Chen D."/>
            <person name="Coyle M."/>
            <person name="Deiros D.R."/>
            <person name="Dinh H."/>
            <person name="Forbes L."/>
            <person name="Fowler G."/>
            <person name="Francisco L."/>
            <person name="Fu Q."/>
            <person name="Gubbala S."/>
            <person name="Hale W."/>
            <person name="Han Y."/>
            <person name="Hemphill L."/>
            <person name="Highlander S.K."/>
            <person name="Hirani K."/>
            <person name="Hogues M."/>
            <person name="Jackson L."/>
            <person name="Jakkamsetti A."/>
            <person name="Javaid M."/>
            <person name="Jiang H."/>
            <person name="Korchina V."/>
            <person name="Kovar C."/>
            <person name="Lara F."/>
            <person name="Lee S."/>
            <person name="Mata R."/>
            <person name="Mathew T."/>
            <person name="Moen C."/>
            <person name="Morales K."/>
            <person name="Munidasa M."/>
            <person name="Nazareth L."/>
            <person name="Ngo R."/>
            <person name="Nguyen L."/>
            <person name="Okwuonu G."/>
            <person name="Ongeri F."/>
            <person name="Patil S."/>
            <person name="Petrosino J."/>
            <person name="Pham C."/>
            <person name="Pham P."/>
            <person name="Pu L.-L."/>
            <person name="Puazo M."/>
            <person name="Raj R."/>
            <person name="Reid J."/>
            <person name="Rouhana J."/>
            <person name="Saada N."/>
            <person name="Shang Y."/>
            <person name="Simmons D."/>
            <person name="Thornton R."/>
            <person name="Warren J."/>
            <person name="Weissenberger G."/>
            <person name="Zhang J."/>
            <person name="Zhang L."/>
            <person name="Zhou C."/>
            <person name="Zhu D."/>
            <person name="Muzny D."/>
            <person name="Worley K."/>
            <person name="Gibbs R."/>
        </authorList>
    </citation>
    <scope>NUCLEOTIDE SEQUENCE [LARGE SCALE GENOMIC DNA]</scope>
    <source>
        <strain evidence="2 3">DSM 16047</strain>
    </source>
</reference>
<dbReference type="HOGENOM" id="CLU_2633686_0_0_9"/>
<gene>
    <name evidence="2" type="ORF">HMPREF0548_0494</name>
</gene>
<comment type="caution">
    <text evidence="2">The sequence shown here is derived from an EMBL/GenBank/DDBJ whole genome shotgun (WGS) entry which is preliminary data.</text>
</comment>
<evidence type="ECO:0000313" key="3">
    <source>
        <dbReference type="Proteomes" id="UP000005583"/>
    </source>
</evidence>
<protein>
    <submittedName>
        <fullName evidence="2">Uncharacterized protein</fullName>
    </submittedName>
</protein>
<feature type="transmembrane region" description="Helical" evidence="1">
    <location>
        <begin position="20"/>
        <end position="37"/>
    </location>
</feature>
<feature type="transmembrane region" description="Helical" evidence="1">
    <location>
        <begin position="49"/>
        <end position="73"/>
    </location>
</feature>
<dbReference type="STRING" id="525365.HMPREF0548_0494"/>
<name>C2ELE8_9LACO</name>
<dbReference type="Proteomes" id="UP000005583">
    <property type="component" value="Unassembled WGS sequence"/>
</dbReference>
<sequence length="77" mass="8577">MFNWFNTLTANQILACRNTTLAVASIIMLIALILLFIDSPEPNTSKIHYAIGVFFGLFVVSLVIALIFDAVYLTRVI</sequence>
<keyword evidence="1" id="KW-1133">Transmembrane helix</keyword>
<proteinExistence type="predicted"/>
<dbReference type="AlphaFoldDB" id="C2ELE8"/>
<accession>C2ELE8</accession>
<dbReference type="EMBL" id="ACGU01000032">
    <property type="protein sequence ID" value="EEJ72596.1"/>
    <property type="molecule type" value="Genomic_DNA"/>
</dbReference>
<keyword evidence="1" id="KW-0472">Membrane</keyword>
<evidence type="ECO:0000313" key="2">
    <source>
        <dbReference type="EMBL" id="EEJ72596.1"/>
    </source>
</evidence>
<keyword evidence="1" id="KW-0812">Transmembrane</keyword>
<keyword evidence="3" id="KW-1185">Reference proteome</keyword>